<reference evidence="1" key="1">
    <citation type="submission" date="2021-05" db="EMBL/GenBank/DDBJ databases">
        <authorList>
            <person name="Pan Q."/>
            <person name="Jouanno E."/>
            <person name="Zahm M."/>
            <person name="Klopp C."/>
            <person name="Cabau C."/>
            <person name="Louis A."/>
            <person name="Berthelot C."/>
            <person name="Parey E."/>
            <person name="Roest Crollius H."/>
            <person name="Montfort J."/>
            <person name="Robinson-Rechavi M."/>
            <person name="Bouchez O."/>
            <person name="Lampietro C."/>
            <person name="Lopez Roques C."/>
            <person name="Donnadieu C."/>
            <person name="Postlethwait J."/>
            <person name="Bobe J."/>
            <person name="Dillon D."/>
            <person name="Chandos A."/>
            <person name="von Hippel F."/>
            <person name="Guiguen Y."/>
        </authorList>
    </citation>
    <scope>NUCLEOTIDE SEQUENCE</scope>
    <source>
        <strain evidence="1">YG-Jan2019</strain>
    </source>
</reference>
<name>A0ACC2F6E6_DALPE</name>
<gene>
    <name evidence="1" type="ORF">DPEC_G00333690</name>
</gene>
<organism evidence="1 2">
    <name type="scientific">Dallia pectoralis</name>
    <name type="common">Alaska blackfish</name>
    <dbReference type="NCBI Taxonomy" id="75939"/>
    <lineage>
        <taxon>Eukaryota</taxon>
        <taxon>Metazoa</taxon>
        <taxon>Chordata</taxon>
        <taxon>Craniata</taxon>
        <taxon>Vertebrata</taxon>
        <taxon>Euteleostomi</taxon>
        <taxon>Actinopterygii</taxon>
        <taxon>Neopterygii</taxon>
        <taxon>Teleostei</taxon>
        <taxon>Protacanthopterygii</taxon>
        <taxon>Esociformes</taxon>
        <taxon>Umbridae</taxon>
        <taxon>Dallia</taxon>
    </lineage>
</organism>
<dbReference type="Proteomes" id="UP001157502">
    <property type="component" value="Chromosome 33"/>
</dbReference>
<evidence type="ECO:0000313" key="2">
    <source>
        <dbReference type="Proteomes" id="UP001157502"/>
    </source>
</evidence>
<keyword evidence="2" id="KW-1185">Reference proteome</keyword>
<proteinExistence type="predicted"/>
<accession>A0ACC2F6E6</accession>
<protein>
    <submittedName>
        <fullName evidence="1">Uncharacterized protein</fullName>
    </submittedName>
</protein>
<dbReference type="EMBL" id="CM055760">
    <property type="protein sequence ID" value="KAJ7986950.1"/>
    <property type="molecule type" value="Genomic_DNA"/>
</dbReference>
<evidence type="ECO:0000313" key="1">
    <source>
        <dbReference type="EMBL" id="KAJ7986950.1"/>
    </source>
</evidence>
<comment type="caution">
    <text evidence="1">The sequence shown here is derived from an EMBL/GenBank/DDBJ whole genome shotgun (WGS) entry which is preliminary data.</text>
</comment>
<sequence>MSEAYRIAGENSKKSSARGKVTYDKKAKGVVLKPGDRVLVRNLSERGGPGKLRAYWEKKMYIVERQLAENPVYVVCPETGDKQKSRTLHRNLLLLVNDLPVDATPSDSRPIPEKKTQNRRNQERITDTQMQADASDYSEDDSDDDSGSGYWLRRLTERTVKRPVIYQEQLTRYPEIRGSEPEPVGRGSHLVPEHLPNPAERRHNADENLLNGFVEGEEDNGHQDSDSEARPLTPPVEHTQSDVRRELKIQGGQIGDQGSDLSYNSVCRQIEDGLKEQFSDAEVVRAVLKVIKPGTFKDMLMNKDDLSVEELKAFLHSHLGEQSNTELFQELMCTKQRDNETPQQFLYRVIGLKQKIMLASKHADTDVKYNASTVQDVFLHTVYQGLGHKHDDVRRELKPLLVDTRVSDEAILKQMKKIMCDESERQRRLGPNTRQRLTNVHSAQSEVNAAQCPSGKEKVPKTDTIQQLTEKLDQLTSMVELMRHSMQTQVTGQFSHNWKGRGDRRREKPYGCDKCVEQNRPDCPHCFHCGEEGHRAVGCLKKPTGQGNWSRSLPRDRQ</sequence>